<sequence>MRVRIQYSKQGLLKFIGHLDMMRCFQKLLRRADVDVTFSEGYSPHMVMSYAFPLGVGMTSDSEYVDVDLNRAYSSRELVSLLNEAAPEGLHVLDAREVPLGKGNKGMTLVARADYTLSFRPGHEWDSSVQEAFRSWVKQPVIYAVKKGKKGEKEVDIAPFLYEAVISPEPKRVCGIADEEPEFRKGDLFLSLSAGSGTNIRPDLVMDTFAKDRGLLPDPYRFMINRDEVYADLGGERPGSDRFVPLIGLGTTME</sequence>
<proteinExistence type="predicted"/>
<dbReference type="Proteomes" id="UP000481852">
    <property type="component" value="Unassembled WGS sequence"/>
</dbReference>
<name>A0A6L5X319_9FIRM</name>
<dbReference type="RefSeq" id="WP_154524886.1">
    <property type="nucleotide sequence ID" value="NZ_VULZ01000006.1"/>
</dbReference>
<organism evidence="2 3">
    <name type="scientific">Porcincola intestinalis</name>
    <dbReference type="NCBI Taxonomy" id="2606632"/>
    <lineage>
        <taxon>Bacteria</taxon>
        <taxon>Bacillati</taxon>
        <taxon>Bacillota</taxon>
        <taxon>Clostridia</taxon>
        <taxon>Lachnospirales</taxon>
        <taxon>Lachnospiraceae</taxon>
        <taxon>Porcincola</taxon>
    </lineage>
</organism>
<evidence type="ECO:0000259" key="1">
    <source>
        <dbReference type="Pfam" id="PF10105"/>
    </source>
</evidence>
<dbReference type="Pfam" id="PF10105">
    <property type="entry name" value="DUF2344"/>
    <property type="match status" value="1"/>
</dbReference>
<evidence type="ECO:0000313" key="3">
    <source>
        <dbReference type="Proteomes" id="UP000481852"/>
    </source>
</evidence>
<gene>
    <name evidence="2" type="ORF">FYJ35_06695</name>
</gene>
<accession>A0A6L5X319</accession>
<protein>
    <submittedName>
        <fullName evidence="2">DUF2344 domain-containing protein</fullName>
    </submittedName>
</protein>
<keyword evidence="3" id="KW-1185">Reference proteome</keyword>
<dbReference type="AlphaFoldDB" id="A0A6L5X319"/>
<dbReference type="EMBL" id="VULZ01000006">
    <property type="protein sequence ID" value="MSS14731.1"/>
    <property type="molecule type" value="Genomic_DNA"/>
</dbReference>
<feature type="domain" description="DUF2344" evidence="1">
    <location>
        <begin position="2"/>
        <end position="202"/>
    </location>
</feature>
<evidence type="ECO:0000313" key="2">
    <source>
        <dbReference type="EMBL" id="MSS14731.1"/>
    </source>
</evidence>
<comment type="caution">
    <text evidence="2">The sequence shown here is derived from an EMBL/GenBank/DDBJ whole genome shotgun (WGS) entry which is preliminary data.</text>
</comment>
<dbReference type="NCBIfam" id="TIGR03936">
    <property type="entry name" value="sam_1_link_chp"/>
    <property type="match status" value="1"/>
</dbReference>
<reference evidence="2 3" key="1">
    <citation type="submission" date="2019-08" db="EMBL/GenBank/DDBJ databases">
        <title>In-depth cultivation of the pig gut microbiome towards novel bacterial diversity and tailored functional studies.</title>
        <authorList>
            <person name="Wylensek D."/>
            <person name="Hitch T.C.A."/>
            <person name="Clavel T."/>
        </authorList>
    </citation>
    <scope>NUCLEOTIDE SEQUENCE [LARGE SCALE GENOMIC DNA]</scope>
    <source>
        <strain evidence="2 3">Oil+RF-744-WCA-WT-11</strain>
    </source>
</reference>
<dbReference type="InterPro" id="IPR018768">
    <property type="entry name" value="DUF2344"/>
</dbReference>